<proteinExistence type="predicted"/>
<accession>A0ABP6J2Y0</accession>
<feature type="region of interest" description="Disordered" evidence="1">
    <location>
        <begin position="1"/>
        <end position="20"/>
    </location>
</feature>
<dbReference type="Proteomes" id="UP001501102">
    <property type="component" value="Unassembled WGS sequence"/>
</dbReference>
<sequence>MTTPTLPSIPLTPSSGAAAPARPGLQFAVGERVAGVVDVARTGGEYGAAGRAPVQRVPEPGAVRHVVVRPGRLDDGDGERLRPVDERQVGGGPHVLGQRPQRGQGGLPHERVHLAAEPQHPQAHPGPAADVPPDERVLLQCGEQPVDHGPVDPEPGGQLGDGQSVIRVGEQFQDTQSSVERLRSLRGHDAPSSDERRALVVVGLRLRSRPAARVRRGRR</sequence>
<evidence type="ECO:0000256" key="1">
    <source>
        <dbReference type="SAM" id="MobiDB-lite"/>
    </source>
</evidence>
<protein>
    <submittedName>
        <fullName evidence="2">Uncharacterized protein</fullName>
    </submittedName>
</protein>
<keyword evidence="3" id="KW-1185">Reference proteome</keyword>
<organism evidence="2 3">
    <name type="scientific">Streptomyces thioluteus</name>
    <dbReference type="NCBI Taxonomy" id="66431"/>
    <lineage>
        <taxon>Bacteria</taxon>
        <taxon>Bacillati</taxon>
        <taxon>Actinomycetota</taxon>
        <taxon>Actinomycetes</taxon>
        <taxon>Kitasatosporales</taxon>
        <taxon>Streptomycetaceae</taxon>
        <taxon>Streptomyces</taxon>
    </lineage>
</organism>
<comment type="caution">
    <text evidence="2">The sequence shown here is derived from an EMBL/GenBank/DDBJ whole genome shotgun (WGS) entry which is preliminary data.</text>
</comment>
<evidence type="ECO:0000313" key="3">
    <source>
        <dbReference type="Proteomes" id="UP001501102"/>
    </source>
</evidence>
<feature type="compositionally biased region" description="Basic and acidic residues" evidence="1">
    <location>
        <begin position="71"/>
        <end position="88"/>
    </location>
</feature>
<name>A0ABP6J2Y0_STRTU</name>
<reference evidence="3" key="1">
    <citation type="journal article" date="2019" name="Int. J. Syst. Evol. Microbiol.">
        <title>The Global Catalogue of Microorganisms (GCM) 10K type strain sequencing project: providing services to taxonomists for standard genome sequencing and annotation.</title>
        <authorList>
            <consortium name="The Broad Institute Genomics Platform"/>
            <consortium name="The Broad Institute Genome Sequencing Center for Infectious Disease"/>
            <person name="Wu L."/>
            <person name="Ma J."/>
        </authorList>
    </citation>
    <scope>NUCLEOTIDE SEQUENCE [LARGE SCALE GENOMIC DNA]</scope>
    <source>
        <strain evidence="3">JCM 4087</strain>
    </source>
</reference>
<feature type="region of interest" description="Disordered" evidence="1">
    <location>
        <begin position="71"/>
        <end position="107"/>
    </location>
</feature>
<gene>
    <name evidence="2" type="ORF">GCM10020221_13480</name>
</gene>
<evidence type="ECO:0000313" key="2">
    <source>
        <dbReference type="EMBL" id="GAA2918514.1"/>
    </source>
</evidence>
<dbReference type="EMBL" id="BAAAXZ010000049">
    <property type="protein sequence ID" value="GAA2918514.1"/>
    <property type="molecule type" value="Genomic_DNA"/>
</dbReference>